<evidence type="ECO:0000313" key="3">
    <source>
        <dbReference type="Proteomes" id="UP000238415"/>
    </source>
</evidence>
<dbReference type="Gene3D" id="2.30.30.240">
    <property type="entry name" value="PRC-barrel domain"/>
    <property type="match status" value="2"/>
</dbReference>
<feature type="domain" description="PRC-barrel" evidence="1">
    <location>
        <begin position="4"/>
        <end position="72"/>
    </location>
</feature>
<dbReference type="PANTHER" id="PTHR36740">
    <property type="entry name" value="PRC DOMAIN-CONTAINING PROTEIN"/>
    <property type="match status" value="1"/>
</dbReference>
<protein>
    <submittedName>
        <fullName evidence="2">PRC-barrel domain protein</fullName>
    </submittedName>
</protein>
<dbReference type="Pfam" id="PF05239">
    <property type="entry name" value="PRC"/>
    <property type="match status" value="2"/>
</dbReference>
<feature type="domain" description="PRC-barrel" evidence="1">
    <location>
        <begin position="94"/>
        <end position="133"/>
    </location>
</feature>
<dbReference type="InterPro" id="IPR027275">
    <property type="entry name" value="PRC-brl_dom"/>
</dbReference>
<comment type="caution">
    <text evidence="2">The sequence shown here is derived from an EMBL/GenBank/DDBJ whole genome shotgun (WGS) entry which is preliminary data.</text>
</comment>
<dbReference type="RefSeq" id="WP_106005016.1">
    <property type="nucleotide sequence ID" value="NZ_CP136418.1"/>
</dbReference>
<proteinExistence type="predicted"/>
<dbReference type="PANTHER" id="PTHR36740:SF1">
    <property type="entry name" value="PRC-BARREL DOMAIN-CONTAINING PROTEIN"/>
    <property type="match status" value="1"/>
</dbReference>
<sequence>MFYTSKKLTGMPVVSLADGHQLGRIKRLLIDPQKLAIVAFTVERKGWFKEQPVIPYNHVKSVGNHAVTVDQASAVVKLSSLPELEALARHPLPILGARVITEEGTVLGTVEDFRFDPQDGKIYYLDIKSGLLHGSKSLETAQIVTCGRDAIIARAGAEETLKKPAGLLNIQWQDTAAGAGKALQEARTFTRRATETLNRYCRNLPFGRKNNKDVPPEGS</sequence>
<reference evidence="2 3" key="1">
    <citation type="submission" date="2018-03" db="EMBL/GenBank/DDBJ databases">
        <title>Genome sequence of Moorella humiferrea DSM 23265.</title>
        <authorList>
            <person name="Poehlein A."/>
            <person name="Daniel R."/>
        </authorList>
    </citation>
    <scope>NUCLEOTIDE SEQUENCE [LARGE SCALE GENOMIC DNA]</scope>
    <source>
        <strain evidence="2 3">DSM 23265</strain>
    </source>
</reference>
<gene>
    <name evidence="2" type="ORF">MOHU_10270</name>
</gene>
<dbReference type="EMBL" id="PVXM01000015">
    <property type="protein sequence ID" value="PRR73887.1"/>
    <property type="molecule type" value="Genomic_DNA"/>
</dbReference>
<evidence type="ECO:0000259" key="1">
    <source>
        <dbReference type="Pfam" id="PF05239"/>
    </source>
</evidence>
<dbReference type="OrthoDB" id="53812at2"/>
<accession>A0A2T0AU85</accession>
<dbReference type="Proteomes" id="UP000238415">
    <property type="component" value="Unassembled WGS sequence"/>
</dbReference>
<dbReference type="SUPFAM" id="SSF50346">
    <property type="entry name" value="PRC-barrel domain"/>
    <property type="match status" value="2"/>
</dbReference>
<name>A0A2T0AU85_9FIRM</name>
<keyword evidence="3" id="KW-1185">Reference proteome</keyword>
<evidence type="ECO:0000313" key="2">
    <source>
        <dbReference type="EMBL" id="PRR73887.1"/>
    </source>
</evidence>
<dbReference type="InterPro" id="IPR011033">
    <property type="entry name" value="PRC_barrel-like_sf"/>
</dbReference>
<organism evidence="2 3">
    <name type="scientific">Neomoorella humiferrea</name>
    <dbReference type="NCBI Taxonomy" id="676965"/>
    <lineage>
        <taxon>Bacteria</taxon>
        <taxon>Bacillati</taxon>
        <taxon>Bacillota</taxon>
        <taxon>Clostridia</taxon>
        <taxon>Neomoorellales</taxon>
        <taxon>Neomoorellaceae</taxon>
        <taxon>Neomoorella</taxon>
    </lineage>
</organism>
<dbReference type="AlphaFoldDB" id="A0A2T0AU85"/>